<reference evidence="2 3" key="1">
    <citation type="journal article" date="2014" name="Curr. Biol.">
        <title>The genome of the clonal raider ant Cerapachys biroi.</title>
        <authorList>
            <person name="Oxley P.R."/>
            <person name="Ji L."/>
            <person name="Fetter-Pruneda I."/>
            <person name="McKenzie S.K."/>
            <person name="Li C."/>
            <person name="Hu H."/>
            <person name="Zhang G."/>
            <person name="Kronauer D.J."/>
        </authorList>
    </citation>
    <scope>NUCLEOTIDE SEQUENCE [LARGE SCALE GENOMIC DNA]</scope>
</reference>
<feature type="compositionally biased region" description="Basic residues" evidence="1">
    <location>
        <begin position="37"/>
        <end position="50"/>
    </location>
</feature>
<gene>
    <name evidence="2" type="ORF">X777_01157</name>
</gene>
<accession>A0A026X3J3</accession>
<name>A0A026X3J3_OOCBI</name>
<feature type="region of interest" description="Disordered" evidence="1">
    <location>
        <begin position="1"/>
        <end position="21"/>
    </location>
</feature>
<sequence>MGDLDVRSRIEKMGVGDRNESDHQAMEVTIKGEEGRRKRGKGKAKVWRGA</sequence>
<evidence type="ECO:0000313" key="3">
    <source>
        <dbReference type="Proteomes" id="UP000053097"/>
    </source>
</evidence>
<evidence type="ECO:0000313" key="2">
    <source>
        <dbReference type="EMBL" id="EZA62842.1"/>
    </source>
</evidence>
<proteinExistence type="predicted"/>
<feature type="region of interest" description="Disordered" evidence="1">
    <location>
        <begin position="31"/>
        <end position="50"/>
    </location>
</feature>
<organism evidence="2 3">
    <name type="scientific">Ooceraea biroi</name>
    <name type="common">Clonal raider ant</name>
    <name type="synonym">Cerapachys biroi</name>
    <dbReference type="NCBI Taxonomy" id="2015173"/>
    <lineage>
        <taxon>Eukaryota</taxon>
        <taxon>Metazoa</taxon>
        <taxon>Ecdysozoa</taxon>
        <taxon>Arthropoda</taxon>
        <taxon>Hexapoda</taxon>
        <taxon>Insecta</taxon>
        <taxon>Pterygota</taxon>
        <taxon>Neoptera</taxon>
        <taxon>Endopterygota</taxon>
        <taxon>Hymenoptera</taxon>
        <taxon>Apocrita</taxon>
        <taxon>Aculeata</taxon>
        <taxon>Formicoidea</taxon>
        <taxon>Formicidae</taxon>
        <taxon>Dorylinae</taxon>
        <taxon>Ooceraea</taxon>
    </lineage>
</organism>
<keyword evidence="3" id="KW-1185">Reference proteome</keyword>
<dbReference type="AlphaFoldDB" id="A0A026X3J3"/>
<dbReference type="EMBL" id="KK107016">
    <property type="protein sequence ID" value="EZA62842.1"/>
    <property type="molecule type" value="Genomic_DNA"/>
</dbReference>
<dbReference type="Proteomes" id="UP000053097">
    <property type="component" value="Unassembled WGS sequence"/>
</dbReference>
<protein>
    <submittedName>
        <fullName evidence="2">Uncharacterized protein</fullName>
    </submittedName>
</protein>
<evidence type="ECO:0000256" key="1">
    <source>
        <dbReference type="SAM" id="MobiDB-lite"/>
    </source>
</evidence>